<evidence type="ECO:0000313" key="1">
    <source>
        <dbReference type="EMBL" id="SPC82331.1"/>
    </source>
</evidence>
<accession>A0A2N9F617</accession>
<protein>
    <submittedName>
        <fullName evidence="1">Uncharacterized protein</fullName>
    </submittedName>
</protein>
<dbReference type="EMBL" id="OIVN01000571">
    <property type="protein sequence ID" value="SPC82331.1"/>
    <property type="molecule type" value="Genomic_DNA"/>
</dbReference>
<proteinExistence type="predicted"/>
<organism evidence="1">
    <name type="scientific">Fagus sylvatica</name>
    <name type="common">Beechnut</name>
    <dbReference type="NCBI Taxonomy" id="28930"/>
    <lineage>
        <taxon>Eukaryota</taxon>
        <taxon>Viridiplantae</taxon>
        <taxon>Streptophyta</taxon>
        <taxon>Embryophyta</taxon>
        <taxon>Tracheophyta</taxon>
        <taxon>Spermatophyta</taxon>
        <taxon>Magnoliopsida</taxon>
        <taxon>eudicotyledons</taxon>
        <taxon>Gunneridae</taxon>
        <taxon>Pentapetalae</taxon>
        <taxon>rosids</taxon>
        <taxon>fabids</taxon>
        <taxon>Fagales</taxon>
        <taxon>Fagaceae</taxon>
        <taxon>Fagus</taxon>
    </lineage>
</organism>
<name>A0A2N9F617_FAGSY</name>
<reference evidence="1" key="1">
    <citation type="submission" date="2018-02" db="EMBL/GenBank/DDBJ databases">
        <authorList>
            <person name="Cohen D.B."/>
            <person name="Kent A.D."/>
        </authorList>
    </citation>
    <scope>NUCLEOTIDE SEQUENCE</scope>
</reference>
<gene>
    <name evidence="1" type="ORF">FSB_LOCUS10213</name>
</gene>
<dbReference type="AlphaFoldDB" id="A0A2N9F617"/>
<sequence length="114" mass="13269">MIPARGTRVRLGARESERWKFERRVEAHSSSDRLYFCAHEQISLRYIEWRWSPIESVAGRGRTEMEVLAAHVVHGRDSRRFGSRVEARAVADANRKTGVLPIFEFSTDLCDQFF</sequence>